<keyword evidence="3" id="KW-1185">Reference proteome</keyword>
<dbReference type="PaxDb" id="2903-EOD25177"/>
<dbReference type="GeneID" id="17270723"/>
<accession>A0A0D3JNU2</accession>
<sequence length="154" mass="16156">MPASHQAGAQTAVTVEQEHAKAAIMPGPRGSKRALAMVCGAGWSPATEPKKLRPGSSHAEAPQHNVRCAGPAVQLDAKAASKTAASGHEGPNVPLATPPRRPLAPPPNGPCSSATRAAETRLSPPKQQQQQWQRDLTSALFDGNLQLRLTIWSE</sequence>
<reference evidence="2" key="2">
    <citation type="submission" date="2024-10" db="UniProtKB">
        <authorList>
            <consortium name="EnsemblProtists"/>
        </authorList>
    </citation>
    <scope>IDENTIFICATION</scope>
</reference>
<proteinExistence type="predicted"/>
<dbReference type="EnsemblProtists" id="EOD25177">
    <property type="protein sequence ID" value="EOD25177"/>
    <property type="gene ID" value="EMIHUDRAFT_206331"/>
</dbReference>
<dbReference type="KEGG" id="ehx:EMIHUDRAFT_206331"/>
<name>A0A0D3JNU2_EMIH1</name>
<reference evidence="3" key="1">
    <citation type="journal article" date="2013" name="Nature">
        <title>Pan genome of the phytoplankton Emiliania underpins its global distribution.</title>
        <authorList>
            <person name="Read B.A."/>
            <person name="Kegel J."/>
            <person name="Klute M.J."/>
            <person name="Kuo A."/>
            <person name="Lefebvre S.C."/>
            <person name="Maumus F."/>
            <person name="Mayer C."/>
            <person name="Miller J."/>
            <person name="Monier A."/>
            <person name="Salamov A."/>
            <person name="Young J."/>
            <person name="Aguilar M."/>
            <person name="Claverie J.M."/>
            <person name="Frickenhaus S."/>
            <person name="Gonzalez K."/>
            <person name="Herman E.K."/>
            <person name="Lin Y.C."/>
            <person name="Napier J."/>
            <person name="Ogata H."/>
            <person name="Sarno A.F."/>
            <person name="Shmutz J."/>
            <person name="Schroeder D."/>
            <person name="de Vargas C."/>
            <person name="Verret F."/>
            <person name="von Dassow P."/>
            <person name="Valentin K."/>
            <person name="Van de Peer Y."/>
            <person name="Wheeler G."/>
            <person name="Dacks J.B."/>
            <person name="Delwiche C.F."/>
            <person name="Dyhrman S.T."/>
            <person name="Glockner G."/>
            <person name="John U."/>
            <person name="Richards T."/>
            <person name="Worden A.Z."/>
            <person name="Zhang X."/>
            <person name="Grigoriev I.V."/>
            <person name="Allen A.E."/>
            <person name="Bidle K."/>
            <person name="Borodovsky M."/>
            <person name="Bowler C."/>
            <person name="Brownlee C."/>
            <person name="Cock J.M."/>
            <person name="Elias M."/>
            <person name="Gladyshev V.N."/>
            <person name="Groth M."/>
            <person name="Guda C."/>
            <person name="Hadaegh A."/>
            <person name="Iglesias-Rodriguez M.D."/>
            <person name="Jenkins J."/>
            <person name="Jones B.M."/>
            <person name="Lawson T."/>
            <person name="Leese F."/>
            <person name="Lindquist E."/>
            <person name="Lobanov A."/>
            <person name="Lomsadze A."/>
            <person name="Malik S.B."/>
            <person name="Marsh M.E."/>
            <person name="Mackinder L."/>
            <person name="Mock T."/>
            <person name="Mueller-Roeber B."/>
            <person name="Pagarete A."/>
            <person name="Parker M."/>
            <person name="Probert I."/>
            <person name="Quesneville H."/>
            <person name="Raines C."/>
            <person name="Rensing S.A."/>
            <person name="Riano-Pachon D.M."/>
            <person name="Richier S."/>
            <person name="Rokitta S."/>
            <person name="Shiraiwa Y."/>
            <person name="Soanes D.M."/>
            <person name="van der Giezen M."/>
            <person name="Wahlund T.M."/>
            <person name="Williams B."/>
            <person name="Wilson W."/>
            <person name="Wolfe G."/>
            <person name="Wurch L.L."/>
        </authorList>
    </citation>
    <scope>NUCLEOTIDE SEQUENCE</scope>
</reference>
<evidence type="ECO:0000256" key="1">
    <source>
        <dbReference type="SAM" id="MobiDB-lite"/>
    </source>
</evidence>
<dbReference type="Proteomes" id="UP000013827">
    <property type="component" value="Unassembled WGS sequence"/>
</dbReference>
<dbReference type="HOGENOM" id="CLU_1707560_0_0_1"/>
<feature type="compositionally biased region" description="Pro residues" evidence="1">
    <location>
        <begin position="96"/>
        <end position="109"/>
    </location>
</feature>
<organism evidence="2 3">
    <name type="scientific">Emiliania huxleyi (strain CCMP1516)</name>
    <dbReference type="NCBI Taxonomy" id="280463"/>
    <lineage>
        <taxon>Eukaryota</taxon>
        <taxon>Haptista</taxon>
        <taxon>Haptophyta</taxon>
        <taxon>Prymnesiophyceae</taxon>
        <taxon>Isochrysidales</taxon>
        <taxon>Noelaerhabdaceae</taxon>
        <taxon>Emiliania</taxon>
    </lineage>
</organism>
<dbReference type="AlphaFoldDB" id="A0A0D3JNU2"/>
<evidence type="ECO:0000313" key="3">
    <source>
        <dbReference type="Proteomes" id="UP000013827"/>
    </source>
</evidence>
<protein>
    <submittedName>
        <fullName evidence="2">Uncharacterized protein</fullName>
    </submittedName>
</protein>
<evidence type="ECO:0000313" key="2">
    <source>
        <dbReference type="EnsemblProtists" id="EOD25177"/>
    </source>
</evidence>
<dbReference type="RefSeq" id="XP_005777606.1">
    <property type="nucleotide sequence ID" value="XM_005777549.1"/>
</dbReference>
<feature type="region of interest" description="Disordered" evidence="1">
    <location>
        <begin position="44"/>
        <end position="134"/>
    </location>
</feature>